<name>A0ABS4UJN6_9ACTN</name>
<dbReference type="RefSeq" id="WP_281067236.1">
    <property type="nucleotide sequence ID" value="NZ_BAAAVU010000002.1"/>
</dbReference>
<evidence type="ECO:0000313" key="2">
    <source>
        <dbReference type="Proteomes" id="UP000755585"/>
    </source>
</evidence>
<gene>
    <name evidence="1" type="ORF">JOF29_002907</name>
</gene>
<sequence length="44" mass="5082">MAERETLRSTTTERAAQDVELLAVVLLFRFISKEPTTERTEQTL</sequence>
<dbReference type="Proteomes" id="UP000755585">
    <property type="component" value="Unassembled WGS sequence"/>
</dbReference>
<organism evidence="1 2">
    <name type="scientific">Kribbella aluminosa</name>
    <dbReference type="NCBI Taxonomy" id="416017"/>
    <lineage>
        <taxon>Bacteria</taxon>
        <taxon>Bacillati</taxon>
        <taxon>Actinomycetota</taxon>
        <taxon>Actinomycetes</taxon>
        <taxon>Propionibacteriales</taxon>
        <taxon>Kribbellaceae</taxon>
        <taxon>Kribbella</taxon>
    </lineage>
</organism>
<reference evidence="1 2" key="1">
    <citation type="submission" date="2021-03" db="EMBL/GenBank/DDBJ databases">
        <title>Sequencing the genomes of 1000 actinobacteria strains.</title>
        <authorList>
            <person name="Klenk H.-P."/>
        </authorList>
    </citation>
    <scope>NUCLEOTIDE SEQUENCE [LARGE SCALE GENOMIC DNA]</scope>
    <source>
        <strain evidence="1 2">DSM 18824</strain>
    </source>
</reference>
<dbReference type="EMBL" id="JAGINT010000001">
    <property type="protein sequence ID" value="MBP2351824.1"/>
    <property type="molecule type" value="Genomic_DNA"/>
</dbReference>
<keyword evidence="2" id="KW-1185">Reference proteome</keyword>
<accession>A0ABS4UJN6</accession>
<evidence type="ECO:0000313" key="1">
    <source>
        <dbReference type="EMBL" id="MBP2351824.1"/>
    </source>
</evidence>
<protein>
    <submittedName>
        <fullName evidence="1">Uncharacterized protein</fullName>
    </submittedName>
</protein>
<proteinExistence type="predicted"/>
<comment type="caution">
    <text evidence="1">The sequence shown here is derived from an EMBL/GenBank/DDBJ whole genome shotgun (WGS) entry which is preliminary data.</text>
</comment>